<gene>
    <name evidence="3" type="ORF">NF27_DR00040</name>
</gene>
<dbReference type="GO" id="GO:0005737">
    <property type="term" value="C:cytoplasm"/>
    <property type="evidence" value="ECO:0007669"/>
    <property type="project" value="TreeGrafter"/>
</dbReference>
<dbReference type="SMART" id="SM01152">
    <property type="entry name" value="DUF167"/>
    <property type="match status" value="1"/>
</dbReference>
<dbReference type="HAMAP" id="MF_00634">
    <property type="entry name" value="UPF0235"/>
    <property type="match status" value="1"/>
</dbReference>
<evidence type="ECO:0000313" key="3">
    <source>
        <dbReference type="EMBL" id="KIE05439.1"/>
    </source>
</evidence>
<evidence type="ECO:0000256" key="2">
    <source>
        <dbReference type="HAMAP-Rule" id="MF_00634"/>
    </source>
</evidence>
<dbReference type="RefSeq" id="WP_039456140.1">
    <property type="nucleotide sequence ID" value="NZ_JSWE01000094.1"/>
</dbReference>
<evidence type="ECO:0000256" key="1">
    <source>
        <dbReference type="ARBA" id="ARBA00010364"/>
    </source>
</evidence>
<dbReference type="Proteomes" id="UP000031258">
    <property type="component" value="Unassembled WGS sequence"/>
</dbReference>
<reference evidence="3 4" key="1">
    <citation type="submission" date="2014-11" db="EMBL/GenBank/DDBJ databases">
        <title>A Rickettsiales Symbiont of Amoebae With Ancient Features.</title>
        <authorList>
            <person name="Schulz F."/>
            <person name="Martijn J."/>
            <person name="Wascher F."/>
            <person name="Kostanjsek R."/>
            <person name="Ettema T.J."/>
            <person name="Horn M."/>
        </authorList>
    </citation>
    <scope>NUCLEOTIDE SEQUENCE [LARGE SCALE GENOMIC DNA]</scope>
    <source>
        <strain evidence="3 4">UWC36</strain>
    </source>
</reference>
<dbReference type="Gene3D" id="3.30.1200.10">
    <property type="entry name" value="YggU-like"/>
    <property type="match status" value="1"/>
</dbReference>
<dbReference type="NCBIfam" id="TIGR00251">
    <property type="entry name" value="DUF167 family protein"/>
    <property type="match status" value="1"/>
</dbReference>
<dbReference type="PANTHER" id="PTHR13420:SF7">
    <property type="entry name" value="UPF0235 PROTEIN C15ORF40"/>
    <property type="match status" value="1"/>
</dbReference>
<accession>A0A0C1QIU6</accession>
<protein>
    <recommendedName>
        <fullName evidence="2">UPF0235 protein NF27_DR00040</fullName>
    </recommendedName>
</protein>
<dbReference type="InterPro" id="IPR036591">
    <property type="entry name" value="YggU-like_sf"/>
</dbReference>
<dbReference type="STRING" id="86105.NF27_DR00040"/>
<name>A0A0C1QIU6_9RICK</name>
<dbReference type="PANTHER" id="PTHR13420">
    <property type="entry name" value="UPF0235 PROTEIN C15ORF40"/>
    <property type="match status" value="1"/>
</dbReference>
<keyword evidence="4" id="KW-1185">Reference proteome</keyword>
<evidence type="ECO:0000313" key="4">
    <source>
        <dbReference type="Proteomes" id="UP000031258"/>
    </source>
</evidence>
<sequence>MPKSFLKINVKVTPQSKNDEVLEFLQDMNNQYSMKVRVKAPPQGGEANDAVIKLLSKYFDLAKSNIEIILGAASKQKVIRIVDFSDEIIVKKVQKNLFT</sequence>
<organism evidence="3 4">
    <name type="scientific">Candidatus Jidaibacter acanthamoebae</name>
    <dbReference type="NCBI Taxonomy" id="86105"/>
    <lineage>
        <taxon>Bacteria</taxon>
        <taxon>Pseudomonadati</taxon>
        <taxon>Pseudomonadota</taxon>
        <taxon>Alphaproteobacteria</taxon>
        <taxon>Rickettsiales</taxon>
        <taxon>Candidatus Midichloriaceae</taxon>
        <taxon>Candidatus Jidaibacter</taxon>
    </lineage>
</organism>
<proteinExistence type="inferred from homology"/>
<comment type="similarity">
    <text evidence="1 2">Belongs to the UPF0235 family.</text>
</comment>
<dbReference type="OrthoDB" id="9801972at2"/>
<dbReference type="Pfam" id="PF02594">
    <property type="entry name" value="DUF167"/>
    <property type="match status" value="1"/>
</dbReference>
<comment type="caution">
    <text evidence="3">The sequence shown here is derived from an EMBL/GenBank/DDBJ whole genome shotgun (WGS) entry which is preliminary data.</text>
</comment>
<dbReference type="SUPFAM" id="SSF69786">
    <property type="entry name" value="YggU-like"/>
    <property type="match status" value="1"/>
</dbReference>
<dbReference type="EMBL" id="JSWE01000094">
    <property type="protein sequence ID" value="KIE05439.1"/>
    <property type="molecule type" value="Genomic_DNA"/>
</dbReference>
<dbReference type="AlphaFoldDB" id="A0A0C1QIU6"/>
<dbReference type="InterPro" id="IPR003746">
    <property type="entry name" value="DUF167"/>
</dbReference>